<dbReference type="EMBL" id="JAWZYT010004149">
    <property type="protein sequence ID" value="KAK4295096.1"/>
    <property type="molecule type" value="Genomic_DNA"/>
</dbReference>
<accession>A0AAE1NTZ9</accession>
<reference evidence="1" key="1">
    <citation type="submission" date="2023-11" db="EMBL/GenBank/DDBJ databases">
        <title>Genome assemblies of two species of porcelain crab, Petrolisthes cinctipes and Petrolisthes manimaculis (Anomura: Porcellanidae).</title>
        <authorList>
            <person name="Angst P."/>
        </authorList>
    </citation>
    <scope>NUCLEOTIDE SEQUENCE</scope>
    <source>
        <strain evidence="1">PB745_02</strain>
        <tissue evidence="1">Gill</tissue>
    </source>
</reference>
<evidence type="ECO:0000313" key="1">
    <source>
        <dbReference type="EMBL" id="KAK4295096.1"/>
    </source>
</evidence>
<dbReference type="Proteomes" id="UP001292094">
    <property type="component" value="Unassembled WGS sequence"/>
</dbReference>
<keyword evidence="2" id="KW-1185">Reference proteome</keyword>
<name>A0AAE1NTZ9_9EUCA</name>
<dbReference type="AlphaFoldDB" id="A0AAE1NTZ9"/>
<evidence type="ECO:0000313" key="2">
    <source>
        <dbReference type="Proteomes" id="UP001292094"/>
    </source>
</evidence>
<protein>
    <submittedName>
        <fullName evidence="1">Uncharacterized protein</fullName>
    </submittedName>
</protein>
<gene>
    <name evidence="1" type="ORF">Pmani_032321</name>
</gene>
<comment type="caution">
    <text evidence="1">The sequence shown here is derived from an EMBL/GenBank/DDBJ whole genome shotgun (WGS) entry which is preliminary data.</text>
</comment>
<proteinExistence type="predicted"/>
<organism evidence="1 2">
    <name type="scientific">Petrolisthes manimaculis</name>
    <dbReference type="NCBI Taxonomy" id="1843537"/>
    <lineage>
        <taxon>Eukaryota</taxon>
        <taxon>Metazoa</taxon>
        <taxon>Ecdysozoa</taxon>
        <taxon>Arthropoda</taxon>
        <taxon>Crustacea</taxon>
        <taxon>Multicrustacea</taxon>
        <taxon>Malacostraca</taxon>
        <taxon>Eumalacostraca</taxon>
        <taxon>Eucarida</taxon>
        <taxon>Decapoda</taxon>
        <taxon>Pleocyemata</taxon>
        <taxon>Anomura</taxon>
        <taxon>Galatheoidea</taxon>
        <taxon>Porcellanidae</taxon>
        <taxon>Petrolisthes</taxon>
    </lineage>
</organism>
<sequence length="72" mass="8151">MFEPRLTPSTVPFPLLSQLHYTPSSYIDFILFLNFNPTFVPNPSFIPTPTRALCHRSTSTPSRCCPAPTPFH</sequence>